<keyword evidence="1" id="KW-1133">Transmembrane helix</keyword>
<feature type="transmembrane region" description="Helical" evidence="1">
    <location>
        <begin position="296"/>
        <end position="314"/>
    </location>
</feature>
<feature type="transmembrane region" description="Helical" evidence="1">
    <location>
        <begin position="147"/>
        <end position="167"/>
    </location>
</feature>
<gene>
    <name evidence="2" type="ORF">C0601_10365</name>
</gene>
<feature type="transmembrane region" description="Helical" evidence="1">
    <location>
        <begin position="121"/>
        <end position="141"/>
    </location>
</feature>
<organism evidence="2 3">
    <name type="scientific">Muiribacterium halophilum</name>
    <dbReference type="NCBI Taxonomy" id="2053465"/>
    <lineage>
        <taxon>Bacteria</taxon>
        <taxon>Candidatus Muiribacteriota</taxon>
        <taxon>Candidatus Muiribacteriia</taxon>
        <taxon>Candidatus Muiribacteriales</taxon>
        <taxon>Candidatus Muiribacteriaceae</taxon>
        <taxon>Candidatus Muiribacterium</taxon>
    </lineage>
</organism>
<feature type="transmembrane region" description="Helical" evidence="1">
    <location>
        <begin position="188"/>
        <end position="210"/>
    </location>
</feature>
<dbReference type="Proteomes" id="UP000234857">
    <property type="component" value="Unassembled WGS sequence"/>
</dbReference>
<feature type="transmembrane region" description="Helical" evidence="1">
    <location>
        <begin position="326"/>
        <end position="343"/>
    </location>
</feature>
<keyword evidence="1" id="KW-0472">Membrane</keyword>
<accession>A0A2N5ZCL9</accession>
<evidence type="ECO:0000256" key="1">
    <source>
        <dbReference type="SAM" id="Phobius"/>
    </source>
</evidence>
<proteinExistence type="predicted"/>
<feature type="transmembrane region" description="Helical" evidence="1">
    <location>
        <begin position="222"/>
        <end position="238"/>
    </location>
</feature>
<feature type="transmembrane region" description="Helical" evidence="1">
    <location>
        <begin position="93"/>
        <end position="109"/>
    </location>
</feature>
<feature type="transmembrane region" description="Helical" evidence="1">
    <location>
        <begin position="250"/>
        <end position="267"/>
    </location>
</feature>
<evidence type="ECO:0000313" key="2">
    <source>
        <dbReference type="EMBL" id="PLX16364.1"/>
    </source>
</evidence>
<feature type="transmembrane region" description="Helical" evidence="1">
    <location>
        <begin position="70"/>
        <end position="87"/>
    </location>
</feature>
<feature type="transmembrane region" description="Helical" evidence="1">
    <location>
        <begin position="7"/>
        <end position="29"/>
    </location>
</feature>
<sequence length="346" mass="40806">MKKKYEIFSGLTSGLLHSMFFLYVIPLFYILGEEDHSFSKINSVIGISILIGGLSGILLYKKLKITTESIYIYSMITMFLSTAFFSWIPERLLIYLLGIVFFADSLRFIRTPVDQMGIIKYALYYMFGWLFISLLFSFVPLFKDIRWFFLLMRFFSFYLIVMIFQFMGEYRRRKSSKVNYEIKYKSRLDFFNLILRFAVITLLSIGRGFFISDSLSGFYERIFLISLITFIVFVIIEKSNCKLCFGNKRMVTYIDSFVLIIILTSIIKENLIDPVPISFLYLIACLDSGTKRINRIFIRILYFSMIFFSVIFYQKITESFFNNKELIVSSTILSLIILVLDLFKKD</sequence>
<evidence type="ECO:0000313" key="3">
    <source>
        <dbReference type="Proteomes" id="UP000234857"/>
    </source>
</evidence>
<feature type="transmembrane region" description="Helical" evidence="1">
    <location>
        <begin position="41"/>
        <end position="58"/>
    </location>
</feature>
<keyword evidence="1" id="KW-0812">Transmembrane</keyword>
<comment type="caution">
    <text evidence="2">The sequence shown here is derived from an EMBL/GenBank/DDBJ whole genome shotgun (WGS) entry which is preliminary data.</text>
</comment>
<protein>
    <submittedName>
        <fullName evidence="2">Uncharacterized protein</fullName>
    </submittedName>
</protein>
<name>A0A2N5ZCL9_MUIH1</name>
<dbReference type="EMBL" id="PKTG01000116">
    <property type="protein sequence ID" value="PLX16364.1"/>
    <property type="molecule type" value="Genomic_DNA"/>
</dbReference>
<reference evidence="2 3" key="1">
    <citation type="submission" date="2017-11" db="EMBL/GenBank/DDBJ databases">
        <title>Genome-resolved metagenomics identifies genetic mobility, metabolic interactions, and unexpected diversity in perchlorate-reducing communities.</title>
        <authorList>
            <person name="Barnum T.P."/>
            <person name="Figueroa I.A."/>
            <person name="Carlstrom C.I."/>
            <person name="Lucas L.N."/>
            <person name="Engelbrektson A.L."/>
            <person name="Coates J.D."/>
        </authorList>
    </citation>
    <scope>NUCLEOTIDE SEQUENCE [LARGE SCALE GENOMIC DNA]</scope>
    <source>
        <strain evidence="2">BM706</strain>
    </source>
</reference>
<dbReference type="AlphaFoldDB" id="A0A2N5ZCL9"/>